<dbReference type="Gene3D" id="3.30.420.380">
    <property type="match status" value="1"/>
</dbReference>
<sequence>MRQLLLLLPERPDEHGMDCAWWCIEDGTLGQSGKGDDWRAALIDDPQVIGILPAGAARVEILPAGEVDTPQKQTAARLAVTSRSIGGVERLHSAIGLLPDGRGAVALADKDRMEDWLGWARRQDLDLRHIIPAALLLPVDGEWHRGGLGGEEVFGRDGLAFAADPAMQAALVGDQPVSPMDEAAIEHALLREAGAPTVDLRSGPYAYRRPWRLDPSRLREFAVLAALIALLALLIPLVHALRWEAAADRMDARTEQLASDALGRPVTADEAEHALAAGGGSAIRESDMLAALLGALENEGLVRASAIGWQGDGQLTATLVGPDAPAINRLLAALQRDGWAVTADGQPSNDGRARVVVTMGATR</sequence>
<name>A0A839Z5F2_9SPHN</name>
<dbReference type="InterPro" id="IPR043129">
    <property type="entry name" value="ATPase_NBD"/>
</dbReference>
<dbReference type="GO" id="GO:0015628">
    <property type="term" value="P:protein secretion by the type II secretion system"/>
    <property type="evidence" value="ECO:0007669"/>
    <property type="project" value="InterPro"/>
</dbReference>
<dbReference type="AlphaFoldDB" id="A0A839Z5F2"/>
<accession>A0A839Z5F2</accession>
<keyword evidence="3" id="KW-1185">Reference proteome</keyword>
<organism evidence="2 3">
    <name type="scientific">Sphingomicrobium lutaoense</name>
    <dbReference type="NCBI Taxonomy" id="515949"/>
    <lineage>
        <taxon>Bacteria</taxon>
        <taxon>Pseudomonadati</taxon>
        <taxon>Pseudomonadota</taxon>
        <taxon>Alphaproteobacteria</taxon>
        <taxon>Sphingomonadales</taxon>
        <taxon>Sphingomonadaceae</taxon>
        <taxon>Sphingomicrobium</taxon>
    </lineage>
</organism>
<evidence type="ECO:0000313" key="3">
    <source>
        <dbReference type="Proteomes" id="UP000578569"/>
    </source>
</evidence>
<dbReference type="SUPFAM" id="SSF53067">
    <property type="entry name" value="Actin-like ATPase domain"/>
    <property type="match status" value="1"/>
</dbReference>
<evidence type="ECO:0000313" key="2">
    <source>
        <dbReference type="EMBL" id="MBB3764895.1"/>
    </source>
</evidence>
<evidence type="ECO:0000256" key="1">
    <source>
        <dbReference type="SAM" id="Phobius"/>
    </source>
</evidence>
<keyword evidence="1" id="KW-0472">Membrane</keyword>
<dbReference type="NCBIfam" id="TIGR01709">
    <property type="entry name" value="typeII_sec_gspL"/>
    <property type="match status" value="1"/>
</dbReference>
<feature type="transmembrane region" description="Helical" evidence="1">
    <location>
        <begin position="221"/>
        <end position="241"/>
    </location>
</feature>
<dbReference type="EMBL" id="JACICF010000002">
    <property type="protein sequence ID" value="MBB3764895.1"/>
    <property type="molecule type" value="Genomic_DNA"/>
</dbReference>
<gene>
    <name evidence="2" type="ORF">FHS50_001957</name>
</gene>
<dbReference type="GO" id="GO:0009276">
    <property type="term" value="C:Gram-negative-bacterium-type cell wall"/>
    <property type="evidence" value="ECO:0007669"/>
    <property type="project" value="InterPro"/>
</dbReference>
<dbReference type="Proteomes" id="UP000578569">
    <property type="component" value="Unassembled WGS sequence"/>
</dbReference>
<dbReference type="InterPro" id="IPR007812">
    <property type="entry name" value="T2SS_protein-GspL"/>
</dbReference>
<reference evidence="2 3" key="1">
    <citation type="submission" date="2020-08" db="EMBL/GenBank/DDBJ databases">
        <title>Genomic Encyclopedia of Type Strains, Phase IV (KMG-IV): sequencing the most valuable type-strain genomes for metagenomic binning, comparative biology and taxonomic classification.</title>
        <authorList>
            <person name="Goeker M."/>
        </authorList>
    </citation>
    <scope>NUCLEOTIDE SEQUENCE [LARGE SCALE GENOMIC DNA]</scope>
    <source>
        <strain evidence="2 3">DSM 24194</strain>
    </source>
</reference>
<proteinExistence type="predicted"/>
<keyword evidence="1" id="KW-1133">Transmembrane helix</keyword>
<dbReference type="GO" id="GO:0015627">
    <property type="term" value="C:type II protein secretion system complex"/>
    <property type="evidence" value="ECO:0007669"/>
    <property type="project" value="InterPro"/>
</dbReference>
<dbReference type="RefSeq" id="WP_183934254.1">
    <property type="nucleotide sequence ID" value="NZ_JACICF010000002.1"/>
</dbReference>
<comment type="caution">
    <text evidence="2">The sequence shown here is derived from an EMBL/GenBank/DDBJ whole genome shotgun (WGS) entry which is preliminary data.</text>
</comment>
<keyword evidence="1" id="KW-0812">Transmembrane</keyword>
<protein>
    <submittedName>
        <fullName evidence="2">Type II secretion system protein L</fullName>
    </submittedName>
</protein>